<dbReference type="Gene3D" id="3.40.50.300">
    <property type="entry name" value="P-loop containing nucleotide triphosphate hydrolases"/>
    <property type="match status" value="2"/>
</dbReference>
<evidence type="ECO:0000256" key="2">
    <source>
        <dbReference type="ARBA" id="ARBA00022679"/>
    </source>
</evidence>
<dbReference type="GO" id="GO:0005739">
    <property type="term" value="C:mitochondrion"/>
    <property type="evidence" value="ECO:0007669"/>
    <property type="project" value="TreeGrafter"/>
</dbReference>
<dbReference type="GO" id="GO:0052381">
    <property type="term" value="F:tRNA dimethylallyltransferase activity"/>
    <property type="evidence" value="ECO:0007669"/>
    <property type="project" value="TreeGrafter"/>
</dbReference>
<dbReference type="GO" id="GO:0009691">
    <property type="term" value="P:cytokinin biosynthetic process"/>
    <property type="evidence" value="ECO:0007669"/>
    <property type="project" value="UniProtKB-KW"/>
</dbReference>
<keyword evidence="5" id="KW-0067">ATP-binding</keyword>
<evidence type="ECO:0000256" key="5">
    <source>
        <dbReference type="ARBA" id="ARBA00022840"/>
    </source>
</evidence>
<dbReference type="GO" id="GO:0006400">
    <property type="term" value="P:tRNA modification"/>
    <property type="evidence" value="ECO:0007669"/>
    <property type="project" value="TreeGrafter"/>
</dbReference>
<dbReference type="AlphaFoldDB" id="A0AA89B4P7"/>
<dbReference type="PANTHER" id="PTHR11088:SF59">
    <property type="entry name" value="ADENYLATE ISOPENTENYLTRANSFERASE"/>
    <property type="match status" value="1"/>
</dbReference>
<evidence type="ECO:0000256" key="3">
    <source>
        <dbReference type="ARBA" id="ARBA00022712"/>
    </source>
</evidence>
<dbReference type="InterPro" id="IPR039657">
    <property type="entry name" value="Dimethylallyltransferase"/>
</dbReference>
<dbReference type="GO" id="GO:0005524">
    <property type="term" value="F:ATP binding"/>
    <property type="evidence" value="ECO:0007669"/>
    <property type="project" value="UniProtKB-KW"/>
</dbReference>
<dbReference type="Pfam" id="PF01715">
    <property type="entry name" value="IPPT"/>
    <property type="match status" value="2"/>
</dbReference>
<evidence type="ECO:0000313" key="7">
    <source>
        <dbReference type="Proteomes" id="UP001188597"/>
    </source>
</evidence>
<sequence>MGATGTGKSRIAVDIAIHFPAEIINSDKMQVYKGLDIVTNKILSAKQRGVKHHLHGEVEPDANFGAHDFCYYALSTIKKDCESGAGLVDEVRGMFHPESDYSKGIRKSIGVREMDDFFRSEMYVEEISKQRLLEAAIEEIKTNRCKLVHRQLGKINRLRNERGWELHRIDATRVLEKSGPEADEAWEQMVLQPCLKILNDFLL</sequence>
<name>A0AA89B4P7_9ASTE</name>
<comment type="similarity">
    <text evidence="1">Belongs to the IPP transferase family.</text>
</comment>
<keyword evidence="7" id="KW-1185">Reference proteome</keyword>
<protein>
    <recommendedName>
        <fullName evidence="8">Isopentenyltransferase</fullName>
    </recommendedName>
</protein>
<keyword evidence="3" id="KW-0203">Cytokinin biosynthesis</keyword>
<evidence type="ECO:0000313" key="6">
    <source>
        <dbReference type="EMBL" id="KAK3021796.1"/>
    </source>
</evidence>
<gene>
    <name evidence="6" type="ORF">RJ639_045118</name>
</gene>
<proteinExistence type="inferred from homology"/>
<dbReference type="SUPFAM" id="SSF52540">
    <property type="entry name" value="P-loop containing nucleoside triphosphate hydrolases"/>
    <property type="match status" value="1"/>
</dbReference>
<evidence type="ECO:0000256" key="4">
    <source>
        <dbReference type="ARBA" id="ARBA00022741"/>
    </source>
</evidence>
<organism evidence="6 7">
    <name type="scientific">Escallonia herrerae</name>
    <dbReference type="NCBI Taxonomy" id="1293975"/>
    <lineage>
        <taxon>Eukaryota</taxon>
        <taxon>Viridiplantae</taxon>
        <taxon>Streptophyta</taxon>
        <taxon>Embryophyta</taxon>
        <taxon>Tracheophyta</taxon>
        <taxon>Spermatophyta</taxon>
        <taxon>Magnoliopsida</taxon>
        <taxon>eudicotyledons</taxon>
        <taxon>Gunneridae</taxon>
        <taxon>Pentapetalae</taxon>
        <taxon>asterids</taxon>
        <taxon>campanulids</taxon>
        <taxon>Escalloniales</taxon>
        <taxon>Escalloniaceae</taxon>
        <taxon>Escallonia</taxon>
    </lineage>
</organism>
<keyword evidence="2" id="KW-0808">Transferase</keyword>
<dbReference type="PANTHER" id="PTHR11088">
    <property type="entry name" value="TRNA DIMETHYLALLYLTRANSFERASE"/>
    <property type="match status" value="1"/>
</dbReference>
<reference evidence="6" key="1">
    <citation type="submission" date="2022-12" db="EMBL/GenBank/DDBJ databases">
        <title>Draft genome assemblies for two species of Escallonia (Escalloniales).</title>
        <authorList>
            <person name="Chanderbali A."/>
            <person name="Dervinis C."/>
            <person name="Anghel I."/>
            <person name="Soltis D."/>
            <person name="Soltis P."/>
            <person name="Zapata F."/>
        </authorList>
    </citation>
    <scope>NUCLEOTIDE SEQUENCE</scope>
    <source>
        <strain evidence="6">UCBG64.0493</strain>
        <tissue evidence="6">Leaf</tissue>
    </source>
</reference>
<evidence type="ECO:0008006" key="8">
    <source>
        <dbReference type="Google" id="ProtNLM"/>
    </source>
</evidence>
<dbReference type="InterPro" id="IPR027417">
    <property type="entry name" value="P-loop_NTPase"/>
</dbReference>
<dbReference type="Proteomes" id="UP001188597">
    <property type="component" value="Unassembled WGS sequence"/>
</dbReference>
<accession>A0AA89B4P7</accession>
<comment type="caution">
    <text evidence="6">The sequence shown here is derived from an EMBL/GenBank/DDBJ whole genome shotgun (WGS) entry which is preliminary data.</text>
</comment>
<dbReference type="EMBL" id="JAVXUP010000743">
    <property type="protein sequence ID" value="KAK3021796.1"/>
    <property type="molecule type" value="Genomic_DNA"/>
</dbReference>
<keyword evidence="4" id="KW-0547">Nucleotide-binding</keyword>
<evidence type="ECO:0000256" key="1">
    <source>
        <dbReference type="ARBA" id="ARBA00005842"/>
    </source>
</evidence>